<keyword evidence="2" id="KW-1185">Reference proteome</keyword>
<dbReference type="Pfam" id="PF07924">
    <property type="entry name" value="NuiA"/>
    <property type="match status" value="1"/>
</dbReference>
<dbReference type="InterPro" id="IPR036587">
    <property type="entry name" value="NucleaseA_inhib-like_sf"/>
</dbReference>
<reference evidence="1 2" key="1">
    <citation type="submission" date="2017-06" db="EMBL/GenBank/DDBJ databases">
        <title>Genome sequencing of cyanobaciteial culture collection at National Institute for Environmental Studies (NIES).</title>
        <authorList>
            <person name="Hirose Y."/>
            <person name="Shimura Y."/>
            <person name="Fujisawa T."/>
            <person name="Nakamura Y."/>
            <person name="Kawachi M."/>
        </authorList>
    </citation>
    <scope>NUCLEOTIDE SEQUENCE [LARGE SCALE GENOMIC DNA]</scope>
    <source>
        <strain evidence="1 2">NIES-267</strain>
    </source>
</reference>
<evidence type="ECO:0000313" key="2">
    <source>
        <dbReference type="Proteomes" id="UP000218418"/>
    </source>
</evidence>
<proteinExistence type="predicted"/>
<dbReference type="InterPro" id="IPR012489">
    <property type="entry name" value="NucleaseA_inhib-like"/>
</dbReference>
<dbReference type="OrthoDB" id="574253at2"/>
<dbReference type="SUPFAM" id="SSF82602">
    <property type="entry name" value="Nuclease A inhibitor (NuiA)"/>
    <property type="match status" value="2"/>
</dbReference>
<name>A0A1Z4LJI1_9CYAN</name>
<accession>A0A1Z4LJI1</accession>
<organism evidence="1 2">
    <name type="scientific">Calothrix parasitica NIES-267</name>
    <dbReference type="NCBI Taxonomy" id="1973488"/>
    <lineage>
        <taxon>Bacteria</taxon>
        <taxon>Bacillati</taxon>
        <taxon>Cyanobacteriota</taxon>
        <taxon>Cyanophyceae</taxon>
        <taxon>Nostocales</taxon>
        <taxon>Calotrichaceae</taxon>
        <taxon>Calothrix</taxon>
    </lineage>
</organism>
<gene>
    <name evidence="1" type="ORF">NIES267_08150</name>
</gene>
<dbReference type="EMBL" id="AP018227">
    <property type="protein sequence ID" value="BAY81339.1"/>
    <property type="molecule type" value="Genomic_DNA"/>
</dbReference>
<dbReference type="Gene3D" id="3.40.1460.10">
    <property type="entry name" value="Nuclease A inhibitor-like"/>
    <property type="match status" value="2"/>
</dbReference>
<dbReference type="Proteomes" id="UP000218418">
    <property type="component" value="Chromosome"/>
</dbReference>
<protein>
    <submittedName>
        <fullName evidence="1">Uncharacterized protein</fullName>
    </submittedName>
</protein>
<evidence type="ECO:0000313" key="1">
    <source>
        <dbReference type="EMBL" id="BAY81339.1"/>
    </source>
</evidence>
<dbReference type="AlphaFoldDB" id="A0A1Z4LJI1"/>
<sequence>MKPYNKELFANLKWFTQGLTFPDDERGSLNPFVWDVSERGELTAEKLMLSNNIWGNKSLKRIEFDDYWGKSRANKQTTVFIETLQSHLTEIQIYRAYFPDDGFSLHTGKTNYGDWFGLCSPFDSHGQDYSGRTSEQFNIKNNSPSQQILNLVEELQNNSFPLTNQYARYQSKWMWQYSDTKDKLIEKLMDSVKFFTTQNYKNIFNIAARYANELAAIEAEIEYYSFYNNQTSYYDEETGIEYELDIKEPIEYEYPPGQDYRELDNYLKSTLNDLRVYTVGANSSCNFHIYVLGKTQYDDWAGVLIDVQLNR</sequence>